<organism evidence="2 4">
    <name type="scientific">Phytophthora rubi</name>
    <dbReference type="NCBI Taxonomy" id="129364"/>
    <lineage>
        <taxon>Eukaryota</taxon>
        <taxon>Sar</taxon>
        <taxon>Stramenopiles</taxon>
        <taxon>Oomycota</taxon>
        <taxon>Peronosporomycetes</taxon>
        <taxon>Peronosporales</taxon>
        <taxon>Peronosporaceae</taxon>
        <taxon>Phytophthora</taxon>
    </lineage>
</organism>
<reference evidence="2 4" key="1">
    <citation type="submission" date="2018-09" db="EMBL/GenBank/DDBJ databases">
        <title>Genomic investigation of the strawberry pathogen Phytophthora fragariae indicates pathogenicity is determined by transcriptional variation in three key races.</title>
        <authorList>
            <person name="Adams T.M."/>
            <person name="Armitage A.D."/>
            <person name="Sobczyk M.K."/>
            <person name="Bates H.J."/>
            <person name="Dunwell J.M."/>
            <person name="Nellist C.F."/>
            <person name="Harrison R.J."/>
        </authorList>
    </citation>
    <scope>NUCLEOTIDE SEQUENCE [LARGE SCALE GENOMIC DNA]</scope>
    <source>
        <strain evidence="2 4">SCRP249</strain>
        <strain evidence="3 5">SCRP333</strain>
    </source>
</reference>
<comment type="caution">
    <text evidence="2">The sequence shown here is derived from an EMBL/GenBank/DDBJ whole genome shotgun (WGS) entry which is preliminary data.</text>
</comment>
<sequence length="156" mass="16300">MNRPPRAMQLSAAPTRTEVTKPAEEVLSKALRESIIKLMQTTVLSTARVKTAAIPTVARPHEAADLAMESVSSRSSTKSGTRRADEDPDDLFDLDIGAPRTTAAILTATAGGVGLARVRLCGVAGSAKSARSLVRLTNCARTPTNGGGTPICRDVC</sequence>
<accession>A0A6A3GWE0</accession>
<dbReference type="EMBL" id="QXFV01006490">
    <property type="protein sequence ID" value="KAE8961294.1"/>
    <property type="molecule type" value="Genomic_DNA"/>
</dbReference>
<feature type="compositionally biased region" description="Low complexity" evidence="1">
    <location>
        <begin position="70"/>
        <end position="79"/>
    </location>
</feature>
<dbReference type="Proteomes" id="UP000429607">
    <property type="component" value="Unassembled WGS sequence"/>
</dbReference>
<evidence type="ECO:0000313" key="4">
    <source>
        <dbReference type="Proteomes" id="UP000429607"/>
    </source>
</evidence>
<dbReference type="EMBL" id="QXFT01008027">
    <property type="protein sequence ID" value="KAE9265111.1"/>
    <property type="molecule type" value="Genomic_DNA"/>
</dbReference>
<proteinExistence type="predicted"/>
<gene>
    <name evidence="2" type="ORF">PR001_g30090</name>
    <name evidence="3" type="ORF">PR003_g32561</name>
</gene>
<evidence type="ECO:0000256" key="1">
    <source>
        <dbReference type="SAM" id="MobiDB-lite"/>
    </source>
</evidence>
<name>A0A6A3GWE0_9STRA</name>
<dbReference type="Proteomes" id="UP000434957">
    <property type="component" value="Unassembled WGS sequence"/>
</dbReference>
<evidence type="ECO:0000313" key="2">
    <source>
        <dbReference type="EMBL" id="KAE8961294.1"/>
    </source>
</evidence>
<evidence type="ECO:0000313" key="3">
    <source>
        <dbReference type="EMBL" id="KAE9265111.1"/>
    </source>
</evidence>
<keyword evidence="5" id="KW-1185">Reference proteome</keyword>
<evidence type="ECO:0000313" key="5">
    <source>
        <dbReference type="Proteomes" id="UP000434957"/>
    </source>
</evidence>
<protein>
    <submittedName>
        <fullName evidence="2">Uncharacterized protein</fullName>
    </submittedName>
</protein>
<dbReference type="AlphaFoldDB" id="A0A6A3GWE0"/>
<feature type="region of interest" description="Disordered" evidence="1">
    <location>
        <begin position="64"/>
        <end position="92"/>
    </location>
</feature>